<proteinExistence type="inferred from homology"/>
<evidence type="ECO:0000256" key="2">
    <source>
        <dbReference type="ARBA" id="ARBA00004123"/>
    </source>
</evidence>
<evidence type="ECO:0000256" key="4">
    <source>
        <dbReference type="ARBA" id="ARBA00022722"/>
    </source>
</evidence>
<feature type="domain" description="DDE Tnp4" evidence="8">
    <location>
        <begin position="105"/>
        <end position="238"/>
    </location>
</feature>
<dbReference type="OMA" id="CLRNTSH"/>
<dbReference type="GO" id="GO:0004518">
    <property type="term" value="F:nuclease activity"/>
    <property type="evidence" value="ECO:0007669"/>
    <property type="project" value="UniProtKB-KW"/>
</dbReference>
<protein>
    <recommendedName>
        <fullName evidence="8">DDE Tnp4 domain-containing protein</fullName>
    </recommendedName>
</protein>
<evidence type="ECO:0000256" key="3">
    <source>
        <dbReference type="ARBA" id="ARBA00006958"/>
    </source>
</evidence>
<dbReference type="GeneTree" id="ENSGT00940000154348"/>
<dbReference type="Pfam" id="PF13359">
    <property type="entry name" value="DDE_Tnp_4"/>
    <property type="match status" value="1"/>
</dbReference>
<comment type="subcellular location">
    <subcellularLocation>
        <location evidence="2">Nucleus</location>
    </subcellularLocation>
</comment>
<comment type="cofactor">
    <cofactor evidence="1">
        <name>a divalent metal cation</name>
        <dbReference type="ChEBI" id="CHEBI:60240"/>
    </cofactor>
</comment>
<name>A0A673YZS9_SALTR</name>
<dbReference type="GO" id="GO:0016787">
    <property type="term" value="F:hydrolase activity"/>
    <property type="evidence" value="ECO:0007669"/>
    <property type="project" value="UniProtKB-KW"/>
</dbReference>
<reference evidence="9" key="1">
    <citation type="submission" date="2025-08" db="UniProtKB">
        <authorList>
            <consortium name="Ensembl"/>
        </authorList>
    </citation>
    <scope>IDENTIFICATION</scope>
</reference>
<dbReference type="InParanoid" id="A0A673YZS9"/>
<dbReference type="InterPro" id="IPR027806">
    <property type="entry name" value="HARBI1_dom"/>
</dbReference>
<accession>A0A673YZS9</accession>
<dbReference type="Proteomes" id="UP000472277">
    <property type="component" value="Chromosome 4"/>
</dbReference>
<sequence>AVRLGLVVFRRTHGSRPSPLPSLYGSCSDETRLGRPFPPSLQVLITLRFLASGTFCCETGDLCDVSYSTVCRINNYIKFPDAAARANYKVEFYDYGNFPGVIGCIDGCHIPIKCSSTADAEEYKNWFSINVQSVRTPNLQFSNIVARWEGATHDSRIFQNSSSYAQLAGGQQSGIIFGDSGYAQTNFLFTPYLHAIGPEQQRYNQTHIRTRSVVECMFGVRSCFQSLRNTLHFQPRSCIVIIGDPDVPMVGHCSQQR</sequence>
<keyword evidence="4" id="KW-0540">Nuclease</keyword>
<comment type="similarity">
    <text evidence="3">Belongs to the HARBI1 family.</text>
</comment>
<reference evidence="9" key="2">
    <citation type="submission" date="2025-09" db="UniProtKB">
        <authorList>
            <consortium name="Ensembl"/>
        </authorList>
    </citation>
    <scope>IDENTIFICATION</scope>
</reference>
<organism evidence="9 10">
    <name type="scientific">Salmo trutta</name>
    <name type="common">Brown trout</name>
    <dbReference type="NCBI Taxonomy" id="8032"/>
    <lineage>
        <taxon>Eukaryota</taxon>
        <taxon>Metazoa</taxon>
        <taxon>Chordata</taxon>
        <taxon>Craniata</taxon>
        <taxon>Vertebrata</taxon>
        <taxon>Euteleostomi</taxon>
        <taxon>Actinopterygii</taxon>
        <taxon>Neopterygii</taxon>
        <taxon>Teleostei</taxon>
        <taxon>Protacanthopterygii</taxon>
        <taxon>Salmoniformes</taxon>
        <taxon>Salmonidae</taxon>
        <taxon>Salmoninae</taxon>
        <taxon>Salmo</taxon>
    </lineage>
</organism>
<dbReference type="PANTHER" id="PTHR22930:SF286">
    <property type="entry name" value="NUCLEASE HARBI1"/>
    <property type="match status" value="1"/>
</dbReference>
<evidence type="ECO:0000313" key="10">
    <source>
        <dbReference type="Proteomes" id="UP000472277"/>
    </source>
</evidence>
<dbReference type="InterPro" id="IPR045249">
    <property type="entry name" value="HARBI1-like"/>
</dbReference>
<evidence type="ECO:0000256" key="7">
    <source>
        <dbReference type="ARBA" id="ARBA00023242"/>
    </source>
</evidence>
<evidence type="ECO:0000259" key="8">
    <source>
        <dbReference type="Pfam" id="PF13359"/>
    </source>
</evidence>
<evidence type="ECO:0000256" key="1">
    <source>
        <dbReference type="ARBA" id="ARBA00001968"/>
    </source>
</evidence>
<evidence type="ECO:0000313" key="9">
    <source>
        <dbReference type="Ensembl" id="ENSSTUP00000040237.1"/>
    </source>
</evidence>
<dbReference type="GO" id="GO:0005634">
    <property type="term" value="C:nucleus"/>
    <property type="evidence" value="ECO:0007669"/>
    <property type="project" value="UniProtKB-SubCell"/>
</dbReference>
<evidence type="ECO:0000256" key="5">
    <source>
        <dbReference type="ARBA" id="ARBA00022723"/>
    </source>
</evidence>
<dbReference type="Ensembl" id="ENSSTUT00000042061.1">
    <property type="protein sequence ID" value="ENSSTUP00000040237.1"/>
    <property type="gene ID" value="ENSSTUG00000017114.1"/>
</dbReference>
<dbReference type="GO" id="GO:0046872">
    <property type="term" value="F:metal ion binding"/>
    <property type="evidence" value="ECO:0007669"/>
    <property type="project" value="UniProtKB-KW"/>
</dbReference>
<dbReference type="PANTHER" id="PTHR22930">
    <property type="match status" value="1"/>
</dbReference>
<dbReference type="AlphaFoldDB" id="A0A673YZS9"/>
<keyword evidence="5" id="KW-0479">Metal-binding</keyword>
<evidence type="ECO:0000256" key="6">
    <source>
        <dbReference type="ARBA" id="ARBA00022801"/>
    </source>
</evidence>
<keyword evidence="10" id="KW-1185">Reference proteome</keyword>
<keyword evidence="7" id="KW-0539">Nucleus</keyword>
<keyword evidence="6" id="KW-0378">Hydrolase</keyword>